<organism evidence="6">
    <name type="scientific">Halimeda discoidea</name>
    <dbReference type="NCBI Taxonomy" id="118222"/>
    <lineage>
        <taxon>Eukaryota</taxon>
        <taxon>Viridiplantae</taxon>
        <taxon>Chlorophyta</taxon>
        <taxon>core chlorophytes</taxon>
        <taxon>Ulvophyceae</taxon>
        <taxon>TCBD clade</taxon>
        <taxon>Bryopsidales</taxon>
        <taxon>Halimedineae</taxon>
        <taxon>Halimedaceae</taxon>
        <taxon>Halimedeae</taxon>
        <taxon>Halimeda</taxon>
    </lineage>
</organism>
<dbReference type="GO" id="GO:0000287">
    <property type="term" value="F:magnesium ion binding"/>
    <property type="evidence" value="ECO:0007669"/>
    <property type="project" value="InterPro"/>
</dbReference>
<protein>
    <recommendedName>
        <fullName evidence="3">dUTP diphosphatase</fullName>
        <ecNumber evidence="3">3.6.1.23</ecNumber>
    </recommendedName>
</protein>
<keyword evidence="6" id="KW-0150">Chloroplast</keyword>
<dbReference type="Gene3D" id="2.70.40.10">
    <property type="match status" value="1"/>
</dbReference>
<name>A0A1C9JB84_9CHLO</name>
<dbReference type="PANTHER" id="PTHR11241">
    <property type="entry name" value="DEOXYURIDINE 5'-TRIPHOSPHATE NUCLEOTIDOHYDROLASE"/>
    <property type="match status" value="1"/>
</dbReference>
<gene>
    <name evidence="6" type="primary">orf100</name>
</gene>
<reference evidence="6" key="1">
    <citation type="journal article" date="2016" name="Genome Biol. Evol.">
        <title>Evolutionary Dynamics of Chloroplast Genomes in Low Light: A Case Study of the Endolithic Green Alga Ostreobium quekettii.</title>
        <authorList>
            <person name="R Marcelino V."/>
            <person name="Cremen M.C."/>
            <person name="Jackson C.J."/>
            <person name="Larkum A.A."/>
            <person name="Verbruggen H."/>
        </authorList>
    </citation>
    <scope>NUCLEOTIDE SEQUENCE</scope>
</reference>
<dbReference type="SUPFAM" id="SSF51283">
    <property type="entry name" value="dUTPase-like"/>
    <property type="match status" value="1"/>
</dbReference>
<comment type="pathway">
    <text evidence="1">Pyrimidine metabolism; dUMP biosynthesis; dUMP from dCTP (dUTP route): step 2/2.</text>
</comment>
<feature type="domain" description="dUTPase-like" evidence="5">
    <location>
        <begin position="18"/>
        <end position="87"/>
    </location>
</feature>
<evidence type="ECO:0000313" key="6">
    <source>
        <dbReference type="EMBL" id="AOP19105.1"/>
    </source>
</evidence>
<evidence type="ECO:0000256" key="3">
    <source>
        <dbReference type="ARBA" id="ARBA00012379"/>
    </source>
</evidence>
<dbReference type="InterPro" id="IPR029054">
    <property type="entry name" value="dUTPase-like"/>
</dbReference>
<dbReference type="EC" id="3.6.1.23" evidence="3"/>
<evidence type="ECO:0000256" key="4">
    <source>
        <dbReference type="ARBA" id="ARBA00023080"/>
    </source>
</evidence>
<evidence type="ECO:0000256" key="1">
    <source>
        <dbReference type="ARBA" id="ARBA00005142"/>
    </source>
</evidence>
<dbReference type="EMBL" id="KX808496">
    <property type="protein sequence ID" value="AOP19105.1"/>
    <property type="molecule type" value="Genomic_DNA"/>
</dbReference>
<dbReference type="PANTHER" id="PTHR11241:SF0">
    <property type="entry name" value="DEOXYURIDINE 5'-TRIPHOSPHATE NUCLEOTIDOHYDROLASE"/>
    <property type="match status" value="1"/>
</dbReference>
<sequence>MTQYLKISQLHPFAVIPYRSAAGYDLISCRCATIPPWSRKLILIGIAIQLPPNHYGRIASRSGLALFHNIDVAGGVIDPDARLVLFFVITHLFPLKLLLV</sequence>
<geneLocation type="chloroplast" evidence="6"/>
<comment type="similarity">
    <text evidence="2">Belongs to the dUTPase family.</text>
</comment>
<dbReference type="InterPro" id="IPR008181">
    <property type="entry name" value="dUTPase"/>
</dbReference>
<dbReference type="GO" id="GO:0046081">
    <property type="term" value="P:dUTP catabolic process"/>
    <property type="evidence" value="ECO:0007669"/>
    <property type="project" value="InterPro"/>
</dbReference>
<accession>A0A1C9JB84</accession>
<keyword evidence="4" id="KW-0546">Nucleotide metabolism</keyword>
<dbReference type="InterPro" id="IPR036157">
    <property type="entry name" value="dUTPase-like_sf"/>
</dbReference>
<reference evidence="6" key="2">
    <citation type="submission" date="2016-08" db="EMBL/GenBank/DDBJ databases">
        <authorList>
            <person name="Seilhamer J.J."/>
        </authorList>
    </citation>
    <scope>NUCLEOTIDE SEQUENCE</scope>
</reference>
<evidence type="ECO:0000256" key="2">
    <source>
        <dbReference type="ARBA" id="ARBA00006581"/>
    </source>
</evidence>
<dbReference type="AlphaFoldDB" id="A0A1C9JB84"/>
<dbReference type="GO" id="GO:0004170">
    <property type="term" value="F:dUTP diphosphatase activity"/>
    <property type="evidence" value="ECO:0007669"/>
    <property type="project" value="UniProtKB-EC"/>
</dbReference>
<keyword evidence="6" id="KW-0934">Plastid</keyword>
<dbReference type="GO" id="GO:0006226">
    <property type="term" value="P:dUMP biosynthetic process"/>
    <property type="evidence" value="ECO:0007669"/>
    <property type="project" value="InterPro"/>
</dbReference>
<proteinExistence type="inferred from homology"/>
<dbReference type="Pfam" id="PF00692">
    <property type="entry name" value="dUTPase"/>
    <property type="match status" value="1"/>
</dbReference>
<evidence type="ECO:0000259" key="5">
    <source>
        <dbReference type="Pfam" id="PF00692"/>
    </source>
</evidence>